<dbReference type="PANTHER" id="PTHR42986:SF1">
    <property type="entry name" value="BENZALDEHYDE DEHYDROGENASE YFMT"/>
    <property type="match status" value="1"/>
</dbReference>
<protein>
    <submittedName>
        <fullName evidence="7">ALDH-like protein</fullName>
    </submittedName>
</protein>
<organism evidence="7 8">
    <name type="scientific">Daedalea quercina L-15889</name>
    <dbReference type="NCBI Taxonomy" id="1314783"/>
    <lineage>
        <taxon>Eukaryota</taxon>
        <taxon>Fungi</taxon>
        <taxon>Dikarya</taxon>
        <taxon>Basidiomycota</taxon>
        <taxon>Agaricomycotina</taxon>
        <taxon>Agaricomycetes</taxon>
        <taxon>Polyporales</taxon>
        <taxon>Fomitopsis</taxon>
    </lineage>
</organism>
<dbReference type="Gene3D" id="3.40.605.10">
    <property type="entry name" value="Aldehyde Dehydrogenase, Chain A, domain 1"/>
    <property type="match status" value="1"/>
</dbReference>
<evidence type="ECO:0000256" key="5">
    <source>
        <dbReference type="RuleBase" id="RU003345"/>
    </source>
</evidence>
<evidence type="ECO:0000259" key="6">
    <source>
        <dbReference type="Pfam" id="PF00171"/>
    </source>
</evidence>
<keyword evidence="2 5" id="KW-0560">Oxidoreductase</keyword>
<keyword evidence="8" id="KW-1185">Reference proteome</keyword>
<dbReference type="GO" id="GO:0016620">
    <property type="term" value="F:oxidoreductase activity, acting on the aldehyde or oxo group of donors, NAD or NADP as acceptor"/>
    <property type="evidence" value="ECO:0007669"/>
    <property type="project" value="InterPro"/>
</dbReference>
<dbReference type="InterPro" id="IPR015590">
    <property type="entry name" value="Aldehyde_DH_dom"/>
</dbReference>
<gene>
    <name evidence="7" type="ORF">DAEQUDRAFT_767748</name>
</gene>
<dbReference type="PANTHER" id="PTHR42986">
    <property type="entry name" value="BENZALDEHYDE DEHYDROGENASE YFMT"/>
    <property type="match status" value="1"/>
</dbReference>
<feature type="active site" evidence="4">
    <location>
        <position position="255"/>
    </location>
</feature>
<dbReference type="InterPro" id="IPR016162">
    <property type="entry name" value="Ald_DH_N"/>
</dbReference>
<dbReference type="InterPro" id="IPR016161">
    <property type="entry name" value="Ald_DH/histidinol_DH"/>
</dbReference>
<keyword evidence="3" id="KW-0520">NAD</keyword>
<dbReference type="EMBL" id="KV429084">
    <property type="protein sequence ID" value="KZT66782.1"/>
    <property type="molecule type" value="Genomic_DNA"/>
</dbReference>
<feature type="domain" description="Aldehyde dehydrogenase" evidence="6">
    <location>
        <begin position="17"/>
        <end position="448"/>
    </location>
</feature>
<dbReference type="Proteomes" id="UP000076727">
    <property type="component" value="Unassembled WGS sequence"/>
</dbReference>
<evidence type="ECO:0000256" key="3">
    <source>
        <dbReference type="ARBA" id="ARBA00023027"/>
    </source>
</evidence>
<evidence type="ECO:0000313" key="7">
    <source>
        <dbReference type="EMBL" id="KZT66782.1"/>
    </source>
</evidence>
<dbReference type="SUPFAM" id="SSF53720">
    <property type="entry name" value="ALDH-like"/>
    <property type="match status" value="1"/>
</dbReference>
<dbReference type="InterPro" id="IPR016163">
    <property type="entry name" value="Ald_DH_C"/>
</dbReference>
<dbReference type="Gene3D" id="3.40.309.10">
    <property type="entry name" value="Aldehyde Dehydrogenase, Chain A, domain 2"/>
    <property type="match status" value="1"/>
</dbReference>
<dbReference type="PROSITE" id="PS00687">
    <property type="entry name" value="ALDEHYDE_DEHYDR_GLU"/>
    <property type="match status" value="1"/>
</dbReference>
<dbReference type="OrthoDB" id="310895at2759"/>
<dbReference type="InterPro" id="IPR029510">
    <property type="entry name" value="Ald_DH_CS_GLU"/>
</dbReference>
<accession>A0A165NBW1</accession>
<comment type="similarity">
    <text evidence="1 5">Belongs to the aldehyde dehydrogenase family.</text>
</comment>
<dbReference type="STRING" id="1314783.A0A165NBW1"/>
<dbReference type="Pfam" id="PF00171">
    <property type="entry name" value="Aldedh"/>
    <property type="match status" value="1"/>
</dbReference>
<evidence type="ECO:0000313" key="8">
    <source>
        <dbReference type="Proteomes" id="UP000076727"/>
    </source>
</evidence>
<evidence type="ECO:0000256" key="4">
    <source>
        <dbReference type="PROSITE-ProRule" id="PRU10007"/>
    </source>
</evidence>
<dbReference type="AlphaFoldDB" id="A0A165NBW1"/>
<proteinExistence type="inferred from homology"/>
<evidence type="ECO:0000256" key="2">
    <source>
        <dbReference type="ARBA" id="ARBA00023002"/>
    </source>
</evidence>
<reference evidence="7 8" key="1">
    <citation type="journal article" date="2016" name="Mol. Biol. Evol.">
        <title>Comparative Genomics of Early-Diverging Mushroom-Forming Fungi Provides Insights into the Origins of Lignocellulose Decay Capabilities.</title>
        <authorList>
            <person name="Nagy L.G."/>
            <person name="Riley R."/>
            <person name="Tritt A."/>
            <person name="Adam C."/>
            <person name="Daum C."/>
            <person name="Floudas D."/>
            <person name="Sun H."/>
            <person name="Yadav J.S."/>
            <person name="Pangilinan J."/>
            <person name="Larsson K.H."/>
            <person name="Matsuura K."/>
            <person name="Barry K."/>
            <person name="Labutti K."/>
            <person name="Kuo R."/>
            <person name="Ohm R.A."/>
            <person name="Bhattacharya S.S."/>
            <person name="Shirouzu T."/>
            <person name="Yoshinaga Y."/>
            <person name="Martin F.M."/>
            <person name="Grigoriev I.V."/>
            <person name="Hibbett D.S."/>
        </authorList>
    </citation>
    <scope>NUCLEOTIDE SEQUENCE [LARGE SCALE GENOMIC DNA]</scope>
    <source>
        <strain evidence="7 8">L-15889</strain>
    </source>
</reference>
<sequence length="465" mass="49896">MSVSFAPLFIDGQEWPASSGASFEVRNPYSNEVVGLAAAATSEDVRDAIAAASRAFPAWEQTPPDARAVVVLKTVDILETAEYKEKLAARLRDELSAADALIQLDTRSSISFVREYAASIVELKGKTNPSRIPGAYIVVQRRGMGVILVIAPWNVPLSLTFRAVILPILCGNTVDLKSSEATPRSQALAVEILRKAGLPDGVLNFVCIAKAEAPARVAEMIAHPAVRKVNFTGGARVGKLIAMEAVRHLKPCVLELGGKAPVVSPAALGQICMSTERVIVLRSVAEQLSAAIQHQFSELKAGGPGHPLGPLFSQMSPECVIGLVRDAKAAGAEILLGDGTREESIVQPHIITKVTRDMQLWHHEMFGPVVVLVEVDSIEEAIERANDSGYTLMASLWTENIHTAFEVAPHIRSGTININGQTVNSDGRLVGLGGESGYGRFSVQEFTDARTLIFHLVKPQIPSLK</sequence>
<evidence type="ECO:0000256" key="1">
    <source>
        <dbReference type="ARBA" id="ARBA00009986"/>
    </source>
</evidence>
<name>A0A165NBW1_9APHY</name>